<organism evidence="6 7">
    <name type="scientific">Dendroctonus ponderosae</name>
    <name type="common">Mountain pine beetle</name>
    <dbReference type="NCBI Taxonomy" id="77166"/>
    <lineage>
        <taxon>Eukaryota</taxon>
        <taxon>Metazoa</taxon>
        <taxon>Ecdysozoa</taxon>
        <taxon>Arthropoda</taxon>
        <taxon>Hexapoda</taxon>
        <taxon>Insecta</taxon>
        <taxon>Pterygota</taxon>
        <taxon>Neoptera</taxon>
        <taxon>Endopterygota</taxon>
        <taxon>Coleoptera</taxon>
        <taxon>Polyphaga</taxon>
        <taxon>Cucujiformia</taxon>
        <taxon>Curculionidae</taxon>
        <taxon>Scolytinae</taxon>
        <taxon>Dendroctonus</taxon>
    </lineage>
</organism>
<dbReference type="GO" id="GO:0008270">
    <property type="term" value="F:zinc ion binding"/>
    <property type="evidence" value="ECO:0007669"/>
    <property type="project" value="UniProtKB-KW"/>
</dbReference>
<dbReference type="AlphaFoldDB" id="A0AAR5NYS1"/>
<keyword evidence="7" id="KW-1185">Reference proteome</keyword>
<evidence type="ECO:0000256" key="1">
    <source>
        <dbReference type="ARBA" id="ARBA00022723"/>
    </source>
</evidence>
<dbReference type="SUPFAM" id="SSF49599">
    <property type="entry name" value="TRAF domain-like"/>
    <property type="match status" value="1"/>
</dbReference>
<reference evidence="7" key="1">
    <citation type="journal article" date="2013" name="Genome Biol.">
        <title>Draft genome of the mountain pine beetle, Dendroctonus ponderosae Hopkins, a major forest pest.</title>
        <authorList>
            <person name="Keeling C.I."/>
            <person name="Yuen M.M."/>
            <person name="Liao N.Y."/>
            <person name="Docking T.R."/>
            <person name="Chan S.K."/>
            <person name="Taylor G.A."/>
            <person name="Palmquist D.L."/>
            <person name="Jackman S.D."/>
            <person name="Nguyen A."/>
            <person name="Li M."/>
            <person name="Henderson H."/>
            <person name="Janes J.K."/>
            <person name="Zhao Y."/>
            <person name="Pandoh P."/>
            <person name="Moore R."/>
            <person name="Sperling F.A."/>
            <person name="Huber D.P."/>
            <person name="Birol I."/>
            <person name="Jones S.J."/>
            <person name="Bohlmann J."/>
        </authorList>
    </citation>
    <scope>NUCLEOTIDE SEQUENCE</scope>
</reference>
<dbReference type="InterPro" id="IPR013010">
    <property type="entry name" value="Znf_SIAH"/>
</dbReference>
<accession>A0AAR5NYS1</accession>
<dbReference type="InterPro" id="IPR013083">
    <property type="entry name" value="Znf_RING/FYVE/PHD"/>
</dbReference>
<evidence type="ECO:0000256" key="3">
    <source>
        <dbReference type="ARBA" id="ARBA00022833"/>
    </source>
</evidence>
<keyword evidence="3" id="KW-0862">Zinc</keyword>
<dbReference type="InterPro" id="IPR004162">
    <property type="entry name" value="SINA-like_animal"/>
</dbReference>
<evidence type="ECO:0000313" key="6">
    <source>
        <dbReference type="EnsemblMetazoa" id="XP_019753401.1"/>
    </source>
</evidence>
<keyword evidence="2 4" id="KW-0863">Zinc-finger</keyword>
<dbReference type="GO" id="GO:0031624">
    <property type="term" value="F:ubiquitin conjugating enzyme binding"/>
    <property type="evidence" value="ECO:0007669"/>
    <property type="project" value="TreeGrafter"/>
</dbReference>
<evidence type="ECO:0000256" key="2">
    <source>
        <dbReference type="ARBA" id="ARBA00022771"/>
    </source>
</evidence>
<protein>
    <recommendedName>
        <fullName evidence="5">SIAH-type domain-containing protein</fullName>
    </recommendedName>
</protein>
<dbReference type="PANTHER" id="PTHR45877:SF2">
    <property type="entry name" value="E3 UBIQUITIN-PROTEIN LIGASE SINA-RELATED"/>
    <property type="match status" value="1"/>
</dbReference>
<evidence type="ECO:0000259" key="5">
    <source>
        <dbReference type="PROSITE" id="PS51081"/>
    </source>
</evidence>
<dbReference type="Pfam" id="PF21361">
    <property type="entry name" value="Sina_ZnF"/>
    <property type="match status" value="1"/>
</dbReference>
<dbReference type="GO" id="GO:0061630">
    <property type="term" value="F:ubiquitin protein ligase activity"/>
    <property type="evidence" value="ECO:0007669"/>
    <property type="project" value="TreeGrafter"/>
</dbReference>
<proteinExistence type="predicted"/>
<dbReference type="Gene3D" id="3.30.40.10">
    <property type="entry name" value="Zinc/RING finger domain, C3HC4 (zinc finger)"/>
    <property type="match status" value="1"/>
</dbReference>
<dbReference type="PANTHER" id="PTHR45877">
    <property type="entry name" value="E3 UBIQUITIN-PROTEIN LIGASE SIAH2"/>
    <property type="match status" value="1"/>
</dbReference>
<evidence type="ECO:0000313" key="7">
    <source>
        <dbReference type="Proteomes" id="UP000019118"/>
    </source>
</evidence>
<keyword evidence="1" id="KW-0479">Metal-binding</keyword>
<evidence type="ECO:0000256" key="4">
    <source>
        <dbReference type="PROSITE-ProRule" id="PRU00455"/>
    </source>
</evidence>
<name>A0AAR5NYS1_DENPD</name>
<feature type="domain" description="SIAH-type" evidence="5">
    <location>
        <begin position="204"/>
        <end position="262"/>
    </location>
</feature>
<dbReference type="GO" id="GO:0043161">
    <property type="term" value="P:proteasome-mediated ubiquitin-dependent protein catabolic process"/>
    <property type="evidence" value="ECO:0007669"/>
    <property type="project" value="TreeGrafter"/>
</dbReference>
<reference evidence="6" key="2">
    <citation type="submission" date="2024-08" db="UniProtKB">
        <authorList>
            <consortium name="EnsemblMetazoa"/>
        </authorList>
    </citation>
    <scope>IDENTIFICATION</scope>
</reference>
<dbReference type="PROSITE" id="PS51081">
    <property type="entry name" value="ZF_SIAH"/>
    <property type="match status" value="1"/>
</dbReference>
<dbReference type="EnsemblMetazoa" id="XM_019897842.1">
    <property type="protein sequence ID" value="XP_019753401.1"/>
    <property type="gene ID" value="LOC109532789"/>
</dbReference>
<sequence>MFQVPETFLNQLKCHFCDGYLNAKPVVVKDGKQICAKCYGILPQTEKNGCVREISYEAIASCLVFPCRYHQMGCDYKFAWNTGSRHELECSQRYFTVPDLVVTNRRNSAGSETQKSSSIVEIENSVNNTLERTYVFPPLNEENNNHALYENIYSTINTKPALHCLSCHVEVDKSTRSVCLFGHISCLNCKRDMCVACVKNLDGTSTIACKNASKGCEKLLHQEDVGHHRDNCEFNEIACPFDRCKLKRIHPALIEHLKLNHGNEIVLSTALSRTLAQSDETIVILCYEGIFRCVYYYYATSVEIFVVYLGPCVKSLDYYFEVAVEVNKRSIKKKLGCANWNNNMLAKGVEFDKKEFNISADQPLRFEMNLKLHRVSFS</sequence>
<dbReference type="GO" id="GO:0005737">
    <property type="term" value="C:cytoplasm"/>
    <property type="evidence" value="ECO:0007669"/>
    <property type="project" value="TreeGrafter"/>
</dbReference>
<dbReference type="Proteomes" id="UP000019118">
    <property type="component" value="Unassembled WGS sequence"/>
</dbReference>